<dbReference type="AlphaFoldDB" id="A0A498KYZ3"/>
<protein>
    <submittedName>
        <fullName evidence="1">Uncharacterized protein</fullName>
    </submittedName>
</protein>
<proteinExistence type="predicted"/>
<evidence type="ECO:0000313" key="1">
    <source>
        <dbReference type="EMBL" id="RXK50589.1"/>
    </source>
</evidence>
<dbReference type="EMBL" id="RDFA01000002">
    <property type="protein sequence ID" value="RXK50589.1"/>
    <property type="molecule type" value="Genomic_DNA"/>
</dbReference>
<accession>A0A498KYZ3</accession>
<keyword evidence="2" id="KW-1185">Reference proteome</keyword>
<sequence length="89" mass="9572">MSPTISAVETTDDFVHVRYRDPDAFDAIRTPDWAAKAASSVAEGSEVRTGDREGDDDWLVQSVLVPVGVAANEANAREIAEEIVAKIEA</sequence>
<evidence type="ECO:0000313" key="2">
    <source>
        <dbReference type="Proteomes" id="UP000289691"/>
    </source>
</evidence>
<comment type="caution">
    <text evidence="1">The sequence shown here is derived from an EMBL/GenBank/DDBJ whole genome shotgun (WGS) entry which is preliminary data.</text>
</comment>
<dbReference type="RefSeq" id="WP_129068549.1">
    <property type="nucleotide sequence ID" value="NZ_RDFA01000002.1"/>
</dbReference>
<gene>
    <name evidence="1" type="ORF">EAF64_08570</name>
</gene>
<organism evidence="1 2">
    <name type="scientific">Halorientalis pallida</name>
    <dbReference type="NCBI Taxonomy" id="2479928"/>
    <lineage>
        <taxon>Archaea</taxon>
        <taxon>Methanobacteriati</taxon>
        <taxon>Methanobacteriota</taxon>
        <taxon>Stenosarchaea group</taxon>
        <taxon>Halobacteria</taxon>
        <taxon>Halobacteriales</taxon>
        <taxon>Haloarculaceae</taxon>
        <taxon>Halorientalis</taxon>
    </lineage>
</organism>
<name>A0A498KYZ3_9EURY</name>
<dbReference type="Proteomes" id="UP000289691">
    <property type="component" value="Unassembled WGS sequence"/>
</dbReference>
<reference evidence="1 2" key="1">
    <citation type="submission" date="2019-01" db="EMBL/GenBank/DDBJ databases">
        <title>Halorientalis sp. F13-25 a new haloarchaeum isolated from hypersaline water.</title>
        <authorList>
            <person name="Ana D.-V."/>
            <person name="Cristina S.-P."/>
            <person name="Antonio V."/>
        </authorList>
    </citation>
    <scope>NUCLEOTIDE SEQUENCE [LARGE SCALE GENOMIC DNA]</scope>
    <source>
        <strain evidence="1 2">F13-25</strain>
    </source>
</reference>
<dbReference type="OrthoDB" id="155519at2157"/>